<accession>V5IB74</accession>
<proteinExistence type="evidence at transcript level"/>
<evidence type="ECO:0000313" key="2">
    <source>
        <dbReference type="EMBL" id="JAB68536.1"/>
    </source>
</evidence>
<evidence type="ECO:0000256" key="1">
    <source>
        <dbReference type="SAM" id="SignalP"/>
    </source>
</evidence>
<dbReference type="EMBL" id="GANP01015932">
    <property type="protein sequence ID" value="JAB68536.1"/>
    <property type="molecule type" value="mRNA"/>
</dbReference>
<organism evidence="2">
    <name type="scientific">Ixodes ricinus</name>
    <name type="common">Common tick</name>
    <name type="synonym">Acarus ricinus</name>
    <dbReference type="NCBI Taxonomy" id="34613"/>
    <lineage>
        <taxon>Eukaryota</taxon>
        <taxon>Metazoa</taxon>
        <taxon>Ecdysozoa</taxon>
        <taxon>Arthropoda</taxon>
        <taxon>Chelicerata</taxon>
        <taxon>Arachnida</taxon>
        <taxon>Acari</taxon>
        <taxon>Parasitiformes</taxon>
        <taxon>Ixodida</taxon>
        <taxon>Ixodoidea</taxon>
        <taxon>Ixodidae</taxon>
        <taxon>Ixodinae</taxon>
        <taxon>Ixodes</taxon>
    </lineage>
</organism>
<feature type="chain" id="PRO_5004738578" evidence="1">
    <location>
        <begin position="21"/>
        <end position="108"/>
    </location>
</feature>
<keyword evidence="1" id="KW-0732">Signal</keyword>
<feature type="signal peptide" evidence="1">
    <location>
        <begin position="1"/>
        <end position="20"/>
    </location>
</feature>
<dbReference type="AlphaFoldDB" id="V5IB74"/>
<sequence>MLLRKVVALLLVTTFQYGVSTPSTTPTPNRCAELIIKGGEIACNLTGEGNFRSFSRTNCWVTCWDGNNEFLLPHRLCDRYLDVSEWASYQKAFEALPGFNFELFPIRR</sequence>
<name>V5IB74_IXORI</name>
<reference evidence="2" key="1">
    <citation type="journal article" date="2015" name="Sci. Rep.">
        <title>Tissue- and time-dependent transcription in Ixodes ricinus salivary glands and midguts when blood feeding on the vertebrate host.</title>
        <authorList>
            <person name="Kotsyfakis M."/>
            <person name="Schwarz A."/>
            <person name="Erhart J."/>
            <person name="Ribeiro J.M."/>
        </authorList>
    </citation>
    <scope>NUCLEOTIDE SEQUENCE</scope>
    <source>
        <tissue evidence="2">Salivary gland and midgut</tissue>
    </source>
</reference>
<protein>
    <submittedName>
        <fullName evidence="2">Putative secreted protein</fullName>
    </submittedName>
</protein>